<dbReference type="RefSeq" id="WP_106215332.1">
    <property type="nucleotide sequence ID" value="NZ_PVZF01000017.1"/>
</dbReference>
<gene>
    <name evidence="1" type="ORF">CLV37_1174</name>
</gene>
<dbReference type="NCBIfam" id="TIGR02677">
    <property type="entry name" value="TIGR02677 family protein"/>
    <property type="match status" value="1"/>
</dbReference>
<dbReference type="EMBL" id="PVZF01000017">
    <property type="protein sequence ID" value="PRY10230.1"/>
    <property type="molecule type" value="Genomic_DNA"/>
</dbReference>
<sequence>MGESARPFAHLGAENAATYRAVLRMFADARDRYVLPLRPEDVVEDLAVVGSPVAVDVVENALTSLVGWGNLRADPDTGRVTTVEDFHRSRLLYQLTPEGQAAERAVRLYEETVGRRGALQAVALEDVAEHLRSLVVLLAATGPPDAARTQHLLTALTQRLETLADNAAAFMSSMQRSIDLQDADADAFVAYKDRLIDYLERFLSDLTTTGAEISGLVLRAEDLGVHAAVQAVAEREAADLAPGDDDETREREREQVRHGWEQRWRGMHTWFVGSRENPSQKDVLRRRGRSAIPQLLRAVNVLNERRSGRSDRSADFRRLAVWFAEAPEDATRHRLWHTAFGLSASRHLSIDGDSLTAQAAGAPRIVPWAEAEPLRISPQFRRTGHHERRGRPARVQDRSAQRRHLAELAAREQERLQVAQTELVGGGPRRVRDLPQLSSTAFSVFLGLLGHAIAARRPDALQAPCEATSADGSLRVRLTPLPGADVVPLRTEDGVLHLPDALVEIIGTDPGVRAP</sequence>
<reference evidence="1 2" key="1">
    <citation type="submission" date="2018-03" db="EMBL/GenBank/DDBJ databases">
        <title>Genomic Encyclopedia of Archaeal and Bacterial Type Strains, Phase II (KMG-II): from individual species to whole genera.</title>
        <authorList>
            <person name="Goeker M."/>
        </authorList>
    </citation>
    <scope>NUCLEOTIDE SEQUENCE [LARGE SCALE GENOMIC DNA]</scope>
    <source>
        <strain evidence="1 2">DSM 19711</strain>
    </source>
</reference>
<proteinExistence type="predicted"/>
<dbReference type="OrthoDB" id="5508807at2"/>
<dbReference type="Pfam" id="PF09660">
    <property type="entry name" value="DUF2397"/>
    <property type="match status" value="1"/>
</dbReference>
<keyword evidence="2" id="KW-1185">Reference proteome</keyword>
<accession>A0A2T0QWY9</accession>
<dbReference type="Proteomes" id="UP000238083">
    <property type="component" value="Unassembled WGS sequence"/>
</dbReference>
<evidence type="ECO:0000313" key="2">
    <source>
        <dbReference type="Proteomes" id="UP000238083"/>
    </source>
</evidence>
<organism evidence="1 2">
    <name type="scientific">Kineococcus rhizosphaerae</name>
    <dbReference type="NCBI Taxonomy" id="559628"/>
    <lineage>
        <taxon>Bacteria</taxon>
        <taxon>Bacillati</taxon>
        <taxon>Actinomycetota</taxon>
        <taxon>Actinomycetes</taxon>
        <taxon>Kineosporiales</taxon>
        <taxon>Kineosporiaceae</taxon>
        <taxon>Kineococcus</taxon>
    </lineage>
</organism>
<dbReference type="InterPro" id="IPR013493">
    <property type="entry name" value="CHP02677"/>
</dbReference>
<protein>
    <submittedName>
        <fullName evidence="1">Uncharacterized protein (TIGR02677 family)</fullName>
    </submittedName>
</protein>
<comment type="caution">
    <text evidence="1">The sequence shown here is derived from an EMBL/GenBank/DDBJ whole genome shotgun (WGS) entry which is preliminary data.</text>
</comment>
<evidence type="ECO:0000313" key="1">
    <source>
        <dbReference type="EMBL" id="PRY10230.1"/>
    </source>
</evidence>
<name>A0A2T0QWY9_9ACTN</name>
<dbReference type="AlphaFoldDB" id="A0A2T0QWY9"/>